<name>A0ABM7DAX2_9GAMM</name>
<dbReference type="CDD" id="cd02440">
    <property type="entry name" value="AdoMet_MTases"/>
    <property type="match status" value="1"/>
</dbReference>
<dbReference type="InterPro" id="IPR048647">
    <property type="entry name" value="RlmA_N"/>
</dbReference>
<dbReference type="PANTHER" id="PTHR42912">
    <property type="entry name" value="METHYLTRANSFERASE"/>
    <property type="match status" value="1"/>
</dbReference>
<feature type="domain" description="Methyltransferase" evidence="1">
    <location>
        <begin position="104"/>
        <end position="240"/>
    </location>
</feature>
<keyword evidence="3" id="KW-0808">Transferase</keyword>
<dbReference type="InterPro" id="IPR029063">
    <property type="entry name" value="SAM-dependent_MTases_sf"/>
</dbReference>
<protein>
    <submittedName>
        <fullName evidence="3">23S rRNA (Guanine(745)-N(1))-methyltransferase</fullName>
        <ecNumber evidence="3">2.1.1.187</ecNumber>
    </submittedName>
</protein>
<dbReference type="EMBL" id="CP020373">
    <property type="protein sequence ID" value="AZQ10768.1"/>
    <property type="molecule type" value="Genomic_DNA"/>
</dbReference>
<dbReference type="InterPro" id="IPR016718">
    <property type="entry name" value="rRNA_m1G-MeTrfase_A_prd"/>
</dbReference>
<evidence type="ECO:0000313" key="4">
    <source>
        <dbReference type="Proteomes" id="UP000278437"/>
    </source>
</evidence>
<evidence type="ECO:0000259" key="1">
    <source>
        <dbReference type="Pfam" id="PF13847"/>
    </source>
</evidence>
<dbReference type="EC" id="2.1.1.187" evidence="3"/>
<dbReference type="GO" id="GO:0052911">
    <property type="term" value="F:23S rRNA (guanine(745)-N(1))-methyltransferase activity"/>
    <property type="evidence" value="ECO:0007669"/>
    <property type="project" value="UniProtKB-EC"/>
</dbReference>
<dbReference type="PANTHER" id="PTHR42912:SF45">
    <property type="entry name" value="23S RRNA (GUANINE(745)-N(1))-METHYLTRANSFERASE"/>
    <property type="match status" value="1"/>
</dbReference>
<dbReference type="Pfam" id="PF13847">
    <property type="entry name" value="Methyltransf_31"/>
    <property type="match status" value="1"/>
</dbReference>
<feature type="domain" description="23S rRNA (guanine(745)-N(1))-methyltransferase N-terminal" evidence="2">
    <location>
        <begin position="20"/>
        <end position="63"/>
    </location>
</feature>
<dbReference type="InterPro" id="IPR050508">
    <property type="entry name" value="Methyltransf_Superfamily"/>
</dbReference>
<gene>
    <name evidence="3" type="primary">rlmA_2</name>
    <name evidence="3" type="ORF">STH12_01660</name>
</gene>
<dbReference type="SUPFAM" id="SSF53335">
    <property type="entry name" value="S-adenosyl-L-methionine-dependent methyltransferases"/>
    <property type="match status" value="1"/>
</dbReference>
<evidence type="ECO:0000259" key="2">
    <source>
        <dbReference type="Pfam" id="PF21302"/>
    </source>
</evidence>
<reference evidence="4" key="1">
    <citation type="submission" date="2017-03" db="EMBL/GenBank/DDBJ databases">
        <title>Full genome sequence of a non-lethal Shewanella isolate that potentiates virulence of Vibio parahaemolyticus causing acute hepatopancreatic necrosis disease (AHPND) in shrimp.</title>
        <authorList>
            <person name="Prachumwat A."/>
            <person name="Sritunyalucksana K."/>
        </authorList>
    </citation>
    <scope>NUCLEOTIDE SEQUENCE [LARGE SCALE GENOMIC DNA]</scope>
    <source>
        <strain evidence="4">TH2012</strain>
    </source>
</reference>
<dbReference type="Proteomes" id="UP000278437">
    <property type="component" value="Chromosome"/>
</dbReference>
<dbReference type="Gene3D" id="3.40.50.150">
    <property type="entry name" value="Vaccinia Virus protein VP39"/>
    <property type="match status" value="1"/>
</dbReference>
<dbReference type="PIRSF" id="PIRSF018249">
    <property type="entry name" value="MyrA_prd"/>
    <property type="match status" value="1"/>
</dbReference>
<keyword evidence="3" id="KW-0489">Methyltransferase</keyword>
<dbReference type="InterPro" id="IPR025714">
    <property type="entry name" value="Methyltranfer_dom"/>
</dbReference>
<proteinExistence type="predicted"/>
<keyword evidence="4" id="KW-1185">Reference proteome</keyword>
<evidence type="ECO:0000313" key="3">
    <source>
        <dbReference type="EMBL" id="AZQ10768.1"/>
    </source>
</evidence>
<dbReference type="Pfam" id="PF21302">
    <property type="entry name" value="Zn_ribbon_RlmA"/>
    <property type="match status" value="1"/>
</dbReference>
<sequence length="316" mass="35226">MPAQQPDMQLQPLGELSSGFICPLCQQRLAADANSLVCAKGHRFDWAKEGYINLLPVQKKRSKDPGDNKEMMQARRLFLESGFYQPLSDRVNELAASLPQSIHQLLDLGCGEGYYTARLADALTGGGAENAAKNVAKNAGKDVSSSAQSHSQQVQTYGLDISRAALKVAAKRYKSIHFCVASSFDTPFADGFFDLVLRIYAPSKPQELARIVAPGGYLLTVSAGPMHHFAVKQKIYDTPRLHEDKDEWLEGFVPIHSERLQWQLELTEPEHILAFLEMTPYAWKFSPEAKITLAAKPFSCELDFRINLQQRVVQSE</sequence>
<organism evidence="3 4">
    <name type="scientific">Shewanella khirikhana</name>
    <dbReference type="NCBI Taxonomy" id="1965282"/>
    <lineage>
        <taxon>Bacteria</taxon>
        <taxon>Pseudomonadati</taxon>
        <taxon>Pseudomonadota</taxon>
        <taxon>Gammaproteobacteria</taxon>
        <taxon>Alteromonadales</taxon>
        <taxon>Shewanellaceae</taxon>
        <taxon>Shewanella</taxon>
    </lineage>
</organism>
<accession>A0ABM7DAX2</accession>